<proteinExistence type="predicted"/>
<accession>A0A8S1HFF5</accession>
<dbReference type="AlphaFoldDB" id="A0A8S1HFF5"/>
<dbReference type="InterPro" id="IPR056039">
    <property type="entry name" value="DUF7622"/>
</dbReference>
<keyword evidence="4" id="KW-1185">Reference proteome</keyword>
<dbReference type="PANTHER" id="PTHR37433">
    <property type="entry name" value="PROTEIN CBG25136-RELATED"/>
    <property type="match status" value="1"/>
</dbReference>
<dbReference type="Pfam" id="PF24602">
    <property type="entry name" value="DUF7622"/>
    <property type="match status" value="1"/>
</dbReference>
<dbReference type="Proteomes" id="UP000835052">
    <property type="component" value="Unassembled WGS sequence"/>
</dbReference>
<comment type="caution">
    <text evidence="3">The sequence shown here is derived from an EMBL/GenBank/DDBJ whole genome shotgun (WGS) entry which is preliminary data.</text>
</comment>
<feature type="signal peptide" evidence="1">
    <location>
        <begin position="1"/>
        <end position="15"/>
    </location>
</feature>
<keyword evidence="1" id="KW-0732">Signal</keyword>
<evidence type="ECO:0000313" key="4">
    <source>
        <dbReference type="Proteomes" id="UP000835052"/>
    </source>
</evidence>
<dbReference type="PANTHER" id="PTHR37433:SF20">
    <property type="entry name" value="ACTIVIN_RECP DOMAIN-CONTAINING PROTEIN"/>
    <property type="match status" value="1"/>
</dbReference>
<protein>
    <recommendedName>
        <fullName evidence="2">DUF7622 domain-containing protein</fullName>
    </recommendedName>
</protein>
<feature type="domain" description="DUF7622" evidence="2">
    <location>
        <begin position="213"/>
        <end position="289"/>
    </location>
</feature>
<dbReference type="OrthoDB" id="5817149at2759"/>
<dbReference type="EMBL" id="CAJGYM010000054">
    <property type="protein sequence ID" value="CAD6195416.1"/>
    <property type="molecule type" value="Genomic_DNA"/>
</dbReference>
<reference evidence="3" key="1">
    <citation type="submission" date="2020-10" db="EMBL/GenBank/DDBJ databases">
        <authorList>
            <person name="Kikuchi T."/>
        </authorList>
    </citation>
    <scope>NUCLEOTIDE SEQUENCE</scope>
    <source>
        <strain evidence="3">NKZ352</strain>
    </source>
</reference>
<name>A0A8S1HFF5_9PELO</name>
<evidence type="ECO:0000256" key="1">
    <source>
        <dbReference type="SAM" id="SignalP"/>
    </source>
</evidence>
<evidence type="ECO:0000313" key="3">
    <source>
        <dbReference type="EMBL" id="CAD6195416.1"/>
    </source>
</evidence>
<gene>
    <name evidence="3" type="ORF">CAUJ_LOCUS11335</name>
</gene>
<evidence type="ECO:0000259" key="2">
    <source>
        <dbReference type="Pfam" id="PF24602"/>
    </source>
</evidence>
<sequence length="292" mass="32779">MIFLLLLFFAPPVGSIECFQCESDFQNVLRCKEPCSGDQCVVWKWKKRDGLAIRQGCLKGIDERWTSKPACRTNHLGASLCVCSDGDMCNRVERAENAARPLPTIRLPAVECQSKVASTSFIGPRKEHSCTSNYCHASKTETFTEDTAPDVLSIYNCGDIPEFDFDVRLKSSAEVAGLYVNGCYRVQLEKRQVVTDCVCSKNNCNSVIPVIVSGTVRCYMGQNFQNISQVYTDEFCDGDYCLIQNDNGKISKGCISVNERNSYSHIRSGHRRILGTDQWLCQAHLCNYDPKR</sequence>
<feature type="chain" id="PRO_5035885117" description="DUF7622 domain-containing protein" evidence="1">
    <location>
        <begin position="16"/>
        <end position="292"/>
    </location>
</feature>
<organism evidence="3 4">
    <name type="scientific">Caenorhabditis auriculariae</name>
    <dbReference type="NCBI Taxonomy" id="2777116"/>
    <lineage>
        <taxon>Eukaryota</taxon>
        <taxon>Metazoa</taxon>
        <taxon>Ecdysozoa</taxon>
        <taxon>Nematoda</taxon>
        <taxon>Chromadorea</taxon>
        <taxon>Rhabditida</taxon>
        <taxon>Rhabditina</taxon>
        <taxon>Rhabditomorpha</taxon>
        <taxon>Rhabditoidea</taxon>
        <taxon>Rhabditidae</taxon>
        <taxon>Peloderinae</taxon>
        <taxon>Caenorhabditis</taxon>
    </lineage>
</organism>